<dbReference type="InterPro" id="IPR011006">
    <property type="entry name" value="CheY-like_superfamily"/>
</dbReference>
<keyword evidence="5" id="KW-1185">Reference proteome</keyword>
<organism evidence="4 5">
    <name type="scientific">Phyllobacterium pellucidum</name>
    <dbReference type="NCBI Taxonomy" id="2740464"/>
    <lineage>
        <taxon>Bacteria</taxon>
        <taxon>Pseudomonadati</taxon>
        <taxon>Pseudomonadota</taxon>
        <taxon>Alphaproteobacteria</taxon>
        <taxon>Hyphomicrobiales</taxon>
        <taxon>Phyllobacteriaceae</taxon>
        <taxon>Phyllobacterium</taxon>
    </lineage>
</organism>
<dbReference type="PANTHER" id="PTHR44591:SF25">
    <property type="entry name" value="CHEMOTAXIS TWO-COMPONENT RESPONSE REGULATOR"/>
    <property type="match status" value="1"/>
</dbReference>
<dbReference type="Pfam" id="PF00072">
    <property type="entry name" value="Response_reg"/>
    <property type="match status" value="1"/>
</dbReference>
<dbReference type="InterPro" id="IPR050595">
    <property type="entry name" value="Bact_response_regulator"/>
</dbReference>
<feature type="domain" description="Response regulatory" evidence="3">
    <location>
        <begin position="19"/>
        <end position="133"/>
    </location>
</feature>
<feature type="modified residue" description="4-aspartylphosphate" evidence="2">
    <location>
        <position position="68"/>
    </location>
</feature>
<dbReference type="Gene3D" id="3.40.50.2300">
    <property type="match status" value="1"/>
</dbReference>
<dbReference type="AlphaFoldDB" id="A0A849VIU3"/>
<keyword evidence="1 2" id="KW-0597">Phosphoprotein</keyword>
<reference evidence="4 5" key="1">
    <citation type="submission" date="2020-05" db="EMBL/GenBank/DDBJ databases">
        <authorList>
            <person name="Kim M.K."/>
        </authorList>
    </citation>
    <scope>NUCLEOTIDE SEQUENCE [LARGE SCALE GENOMIC DNA]</scope>
    <source>
        <strain evidence="4 5">BT25</strain>
    </source>
</reference>
<evidence type="ECO:0000313" key="5">
    <source>
        <dbReference type="Proteomes" id="UP000550508"/>
    </source>
</evidence>
<comment type="caution">
    <text evidence="4">The sequence shown here is derived from an EMBL/GenBank/DDBJ whole genome shotgun (WGS) entry which is preliminary data.</text>
</comment>
<dbReference type="SMART" id="SM00448">
    <property type="entry name" value="REC"/>
    <property type="match status" value="1"/>
</dbReference>
<dbReference type="InterPro" id="IPR001789">
    <property type="entry name" value="Sig_transdc_resp-reg_receiver"/>
</dbReference>
<dbReference type="EMBL" id="JABUMX010000001">
    <property type="protein sequence ID" value="NTS29768.1"/>
    <property type="molecule type" value="Genomic_DNA"/>
</dbReference>
<evidence type="ECO:0000313" key="4">
    <source>
        <dbReference type="EMBL" id="NTS29768.1"/>
    </source>
</evidence>
<evidence type="ECO:0000256" key="2">
    <source>
        <dbReference type="PROSITE-ProRule" id="PRU00169"/>
    </source>
</evidence>
<proteinExistence type="predicted"/>
<evidence type="ECO:0000256" key="1">
    <source>
        <dbReference type="ARBA" id="ARBA00022553"/>
    </source>
</evidence>
<dbReference type="PROSITE" id="PS50110">
    <property type="entry name" value="RESPONSE_REGULATORY"/>
    <property type="match status" value="1"/>
</dbReference>
<dbReference type="Proteomes" id="UP000550508">
    <property type="component" value="Unassembled WGS sequence"/>
</dbReference>
<name>A0A849VIU3_9HYPH</name>
<sequence>MNNSSRGKRTIFPQKSKVSIAIIDDDESIREGLAGLMQWLEFDVATFTAASEFLISPNFANFACIVSDVQMPGMTGFELHLRLLAMGHHVPTILITAYPNDEAKARALSAGIICYLRKPFDTKVLIECIRSAIAPETA</sequence>
<dbReference type="GO" id="GO:0000160">
    <property type="term" value="P:phosphorelay signal transduction system"/>
    <property type="evidence" value="ECO:0007669"/>
    <property type="project" value="InterPro"/>
</dbReference>
<evidence type="ECO:0000259" key="3">
    <source>
        <dbReference type="PROSITE" id="PS50110"/>
    </source>
</evidence>
<dbReference type="RefSeq" id="WP_174207543.1">
    <property type="nucleotide sequence ID" value="NZ_JABUMX010000001.1"/>
</dbReference>
<accession>A0A849VIU3</accession>
<dbReference type="SUPFAM" id="SSF52172">
    <property type="entry name" value="CheY-like"/>
    <property type="match status" value="1"/>
</dbReference>
<gene>
    <name evidence="4" type="ORF">HQ945_00730</name>
</gene>
<protein>
    <submittedName>
        <fullName evidence="4">Response regulator</fullName>
    </submittedName>
</protein>
<dbReference type="PANTHER" id="PTHR44591">
    <property type="entry name" value="STRESS RESPONSE REGULATOR PROTEIN 1"/>
    <property type="match status" value="1"/>
</dbReference>